<dbReference type="InterPro" id="IPR055296">
    <property type="entry name" value="SRL2-like"/>
</dbReference>
<keyword evidence="1" id="KW-1133">Transmembrane helix</keyword>
<name>A0AAU9M8J7_9ASTR</name>
<dbReference type="Proteomes" id="UP001157418">
    <property type="component" value="Unassembled WGS sequence"/>
</dbReference>
<sequence length="188" mass="21210">MEEVRNQKVIFKDYVNGFPKESVLILTTSATVPLQLPPQGSNGILLKNLYLFCDPYMCGRMTKIEGCYVSSFTPGSVFPEDLLLQLLKLMLHPDVGIRLIGNQLFSVLFIPTSNHLRRDTDASTSNQTRRWSSDTASMFASVKSLLDKLHGEKNGKEIVYIQDGVLILHLCLPLIIIVFHIADERWCP</sequence>
<evidence type="ECO:0000313" key="2">
    <source>
        <dbReference type="EMBL" id="CAH1422525.1"/>
    </source>
</evidence>
<dbReference type="SUPFAM" id="SSF50129">
    <property type="entry name" value="GroES-like"/>
    <property type="match status" value="1"/>
</dbReference>
<gene>
    <name evidence="2" type="ORF">LVIROSA_LOCUS9851</name>
</gene>
<organism evidence="2 3">
    <name type="scientific">Lactuca virosa</name>
    <dbReference type="NCBI Taxonomy" id="75947"/>
    <lineage>
        <taxon>Eukaryota</taxon>
        <taxon>Viridiplantae</taxon>
        <taxon>Streptophyta</taxon>
        <taxon>Embryophyta</taxon>
        <taxon>Tracheophyta</taxon>
        <taxon>Spermatophyta</taxon>
        <taxon>Magnoliopsida</taxon>
        <taxon>eudicotyledons</taxon>
        <taxon>Gunneridae</taxon>
        <taxon>Pentapetalae</taxon>
        <taxon>asterids</taxon>
        <taxon>campanulids</taxon>
        <taxon>Asterales</taxon>
        <taxon>Asteraceae</taxon>
        <taxon>Cichorioideae</taxon>
        <taxon>Cichorieae</taxon>
        <taxon>Lactucinae</taxon>
        <taxon>Lactuca</taxon>
    </lineage>
</organism>
<protein>
    <recommendedName>
        <fullName evidence="4">Oxidoreductase N-terminal domain-containing protein</fullName>
    </recommendedName>
</protein>
<dbReference type="Gene3D" id="3.90.180.10">
    <property type="entry name" value="Medium-chain alcohol dehydrogenases, catalytic domain"/>
    <property type="match status" value="1"/>
</dbReference>
<proteinExistence type="predicted"/>
<accession>A0AAU9M8J7</accession>
<evidence type="ECO:0000256" key="1">
    <source>
        <dbReference type="SAM" id="Phobius"/>
    </source>
</evidence>
<feature type="transmembrane region" description="Helical" evidence="1">
    <location>
        <begin position="158"/>
        <end position="182"/>
    </location>
</feature>
<comment type="caution">
    <text evidence="2">The sequence shown here is derived from an EMBL/GenBank/DDBJ whole genome shotgun (WGS) entry which is preliminary data.</text>
</comment>
<dbReference type="InterPro" id="IPR011032">
    <property type="entry name" value="GroES-like_sf"/>
</dbReference>
<keyword evidence="1" id="KW-0472">Membrane</keyword>
<evidence type="ECO:0008006" key="4">
    <source>
        <dbReference type="Google" id="ProtNLM"/>
    </source>
</evidence>
<dbReference type="PANTHER" id="PTHR46087:SF11">
    <property type="entry name" value="PROTEIN SEMI-ROLLED LEAF 2"/>
    <property type="match status" value="1"/>
</dbReference>
<keyword evidence="1" id="KW-0812">Transmembrane</keyword>
<evidence type="ECO:0000313" key="3">
    <source>
        <dbReference type="Proteomes" id="UP001157418"/>
    </source>
</evidence>
<keyword evidence="3" id="KW-1185">Reference proteome</keyword>
<reference evidence="2 3" key="1">
    <citation type="submission" date="2022-01" db="EMBL/GenBank/DDBJ databases">
        <authorList>
            <person name="Xiong W."/>
            <person name="Schranz E."/>
        </authorList>
    </citation>
    <scope>NUCLEOTIDE SEQUENCE [LARGE SCALE GENOMIC DNA]</scope>
</reference>
<dbReference type="EMBL" id="CAKMRJ010001112">
    <property type="protein sequence ID" value="CAH1422525.1"/>
    <property type="molecule type" value="Genomic_DNA"/>
</dbReference>
<dbReference type="AlphaFoldDB" id="A0AAU9M8J7"/>
<dbReference type="PANTHER" id="PTHR46087">
    <property type="entry name" value="PUTATIVE, EXPRESSED-RELATED"/>
    <property type="match status" value="1"/>
</dbReference>